<evidence type="ECO:0000256" key="3">
    <source>
        <dbReference type="ARBA" id="ARBA00022660"/>
    </source>
</evidence>
<dbReference type="InterPro" id="IPR011765">
    <property type="entry name" value="Pept_M16_N"/>
</dbReference>
<dbReference type="Pfam" id="PF00675">
    <property type="entry name" value="Peptidase_M16"/>
    <property type="match status" value="1"/>
</dbReference>
<dbReference type="OrthoDB" id="6369905at2759"/>
<dbReference type="GeneID" id="36284048"/>
<evidence type="ECO:0000256" key="6">
    <source>
        <dbReference type="ARBA" id="ARBA00022982"/>
    </source>
</evidence>
<reference evidence="14" key="1">
    <citation type="submission" date="2016-03" db="EMBL/GenBank/DDBJ databases">
        <title>Updated assembly of Pseudogymnoascus destructans, the fungus causing white-nose syndrome of bats.</title>
        <authorList>
            <person name="Palmer J.M."/>
            <person name="Drees K.P."/>
            <person name="Foster J.T."/>
            <person name="Lindner D.L."/>
        </authorList>
    </citation>
    <scope>NUCLEOTIDE SEQUENCE [LARGE SCALE GENOMIC DNA]</scope>
    <source>
        <strain evidence="14">20631-21</strain>
    </source>
</reference>
<dbReference type="Pfam" id="PF05193">
    <property type="entry name" value="Peptidase_M16_C"/>
    <property type="match status" value="1"/>
</dbReference>
<dbReference type="EMBL" id="KV441387">
    <property type="protein sequence ID" value="OAF62236.1"/>
    <property type="molecule type" value="Genomic_DNA"/>
</dbReference>
<evidence type="ECO:0000256" key="4">
    <source>
        <dbReference type="ARBA" id="ARBA00022792"/>
    </source>
</evidence>
<dbReference type="InterPro" id="IPR007863">
    <property type="entry name" value="Peptidase_M16_C"/>
</dbReference>
<dbReference type="GO" id="GO:0046872">
    <property type="term" value="F:metal ion binding"/>
    <property type="evidence" value="ECO:0007669"/>
    <property type="project" value="InterPro"/>
</dbReference>
<evidence type="ECO:0000256" key="2">
    <source>
        <dbReference type="ARBA" id="ARBA00022448"/>
    </source>
</evidence>
<keyword evidence="6" id="KW-0249">Electron transport</keyword>
<keyword evidence="5" id="KW-0809">Transit peptide</keyword>
<dbReference type="GO" id="GO:0005743">
    <property type="term" value="C:mitochondrial inner membrane"/>
    <property type="evidence" value="ECO:0007669"/>
    <property type="project" value="UniProtKB-SubCell"/>
</dbReference>
<dbReference type="Gene3D" id="3.30.830.10">
    <property type="entry name" value="Metalloenzyme, LuxS/M16 peptidase-like"/>
    <property type="match status" value="2"/>
</dbReference>
<evidence type="ECO:0000256" key="1">
    <source>
        <dbReference type="ARBA" id="ARBA00004443"/>
    </source>
</evidence>
<accession>A0A177AJK5</accession>
<evidence type="ECO:0000313" key="14">
    <source>
        <dbReference type="EMBL" id="OAF62236.1"/>
    </source>
</evidence>
<evidence type="ECO:0000259" key="13">
    <source>
        <dbReference type="Pfam" id="PF05193"/>
    </source>
</evidence>
<dbReference type="InterPro" id="IPR011249">
    <property type="entry name" value="Metalloenz_LuxS/M16"/>
</dbReference>
<evidence type="ECO:0000256" key="7">
    <source>
        <dbReference type="ARBA" id="ARBA00023128"/>
    </source>
</evidence>
<proteinExistence type="inferred from homology"/>
<gene>
    <name evidence="14" type="primary">QCR2</name>
    <name evidence="14" type="ORF">VC83_00956</name>
</gene>
<keyword evidence="7" id="KW-0496">Mitochondrion</keyword>
<evidence type="ECO:0000256" key="5">
    <source>
        <dbReference type="ARBA" id="ARBA00022946"/>
    </source>
</evidence>
<evidence type="ECO:0000256" key="10">
    <source>
        <dbReference type="ARBA" id="ARBA00040751"/>
    </source>
</evidence>
<dbReference type="VEuPathDB" id="FungiDB:GMDG_00102"/>
<sequence length="462" mass="48638">MISRSAIGQTAQRVARRQCCAQPATRRGFAAATGSTSFSYENADVNGIKVASRDVAGHTTKLAVVAKAGTRYELLPGLTTALEQFAFKNTQRRSALRLTRESELLGGQLVAYHTREALVLEANFLRDDLPFFTELLSEVISQTKFTPHEFLEEVNPAIHLKQKRAYANTAQFASDAAHGVAFHRGLGAPLQPALNTPLASYLNEESVREFASSAYTKQNISVVANGANQAELGKWVGEFFGDVSTKGSHELPSKATKYYGGEERIAHSSAQNAFVIAFPGSSSFTAGSSYKPEIAVLAALLGGKSTIKYSPGFSLLAKAAAAAPGATISTTHAAYSDAGLLTINFSGPALSVNSAATEAVKSLKSIAEGSINKEEFTKAVALAKYRSLEEGQNIESGLVATGSGLIQGGQPFQIDQVTKSIEGVSQESLKTAAKALLEGKASVAAVGDLGVLPFAEELGLLV</sequence>
<keyword evidence="2" id="KW-0813">Transport</keyword>
<keyword evidence="3" id="KW-0679">Respiratory chain</keyword>
<evidence type="ECO:0000259" key="12">
    <source>
        <dbReference type="Pfam" id="PF00675"/>
    </source>
</evidence>
<comment type="subcellular location">
    <subcellularLocation>
        <location evidence="1">Mitochondrion inner membrane</location>
        <topology evidence="1">Peripheral membrane protein</topology>
        <orientation evidence="1">Matrix side</orientation>
    </subcellularLocation>
</comment>
<dbReference type="FunFam" id="3.30.830.10:FF:000021">
    <property type="entry name" value="Cytochrome b-c1 complex subunit 2"/>
    <property type="match status" value="1"/>
</dbReference>
<dbReference type="FunFam" id="3.30.830.10:FF:000039">
    <property type="entry name" value="Ubiquinol-cytochrome c reductase core subunit 2"/>
    <property type="match status" value="1"/>
</dbReference>
<comment type="similarity">
    <text evidence="9">Belongs to the peptidase M16 family. UQCRC2/QCR2 subfamily.</text>
</comment>
<evidence type="ECO:0000256" key="11">
    <source>
        <dbReference type="ARBA" id="ARBA00041372"/>
    </source>
</evidence>
<feature type="domain" description="Peptidase M16 C-terminal" evidence="13">
    <location>
        <begin position="202"/>
        <end position="381"/>
    </location>
</feature>
<keyword evidence="8" id="KW-0472">Membrane</keyword>
<dbReference type="SUPFAM" id="SSF63411">
    <property type="entry name" value="LuxS/MPP-like metallohydrolase"/>
    <property type="match status" value="2"/>
</dbReference>
<dbReference type="InterPro" id="IPR050361">
    <property type="entry name" value="MPP/UQCRC_Complex"/>
</dbReference>
<keyword evidence="4" id="KW-0999">Mitochondrion inner membrane</keyword>
<dbReference type="PANTHER" id="PTHR11851:SF209">
    <property type="entry name" value="CYTOCHROME B-C1 COMPLEX SUBUNIT 2, MITOCHONDRIAL"/>
    <property type="match status" value="1"/>
</dbReference>
<dbReference type="AlphaFoldDB" id="A0A177AJK5"/>
<evidence type="ECO:0000256" key="8">
    <source>
        <dbReference type="ARBA" id="ARBA00023136"/>
    </source>
</evidence>
<dbReference type="Proteomes" id="UP000077154">
    <property type="component" value="Unassembled WGS sequence"/>
</dbReference>
<evidence type="ECO:0000256" key="9">
    <source>
        <dbReference type="ARBA" id="ARBA00038146"/>
    </source>
</evidence>
<name>A0A177AJK5_9PEZI</name>
<feature type="domain" description="Peptidase M16 N-terminal" evidence="12">
    <location>
        <begin position="50"/>
        <end position="183"/>
    </location>
</feature>
<dbReference type="PANTHER" id="PTHR11851">
    <property type="entry name" value="METALLOPROTEASE"/>
    <property type="match status" value="1"/>
</dbReference>
<dbReference type="RefSeq" id="XP_024327509.1">
    <property type="nucleotide sequence ID" value="XM_024464642.1"/>
</dbReference>
<dbReference type="eggNOG" id="KOG2583">
    <property type="taxonomic scope" value="Eukaryota"/>
</dbReference>
<organism evidence="14">
    <name type="scientific">Pseudogymnoascus destructans</name>
    <dbReference type="NCBI Taxonomy" id="655981"/>
    <lineage>
        <taxon>Eukaryota</taxon>
        <taxon>Fungi</taxon>
        <taxon>Dikarya</taxon>
        <taxon>Ascomycota</taxon>
        <taxon>Pezizomycotina</taxon>
        <taxon>Leotiomycetes</taxon>
        <taxon>Thelebolales</taxon>
        <taxon>Thelebolaceae</taxon>
        <taxon>Pseudogymnoascus</taxon>
    </lineage>
</organism>
<protein>
    <recommendedName>
        <fullName evidence="10">Cytochrome b-c1 complex subunit 2, mitochondrial</fullName>
    </recommendedName>
    <alternativeName>
        <fullName evidence="11">Core protein II</fullName>
    </alternativeName>
</protein>